<protein>
    <submittedName>
        <fullName evidence="1">Uncharacterized protein</fullName>
    </submittedName>
</protein>
<sequence>MNKYAIVKEKLYIFAVLNVYLCRKMYFQD</sequence>
<name>A0A8S5TD01_9CAUD</name>
<reference evidence="1" key="1">
    <citation type="journal article" date="2021" name="Proc. Natl. Acad. Sci. U.S.A.">
        <title>A Catalog of Tens of Thousands of Viruses from Human Metagenomes Reveals Hidden Associations with Chronic Diseases.</title>
        <authorList>
            <person name="Tisza M.J."/>
            <person name="Buck C.B."/>
        </authorList>
    </citation>
    <scope>NUCLEOTIDE SEQUENCE</scope>
    <source>
        <strain evidence="1">CtK5o5</strain>
    </source>
</reference>
<proteinExistence type="predicted"/>
<evidence type="ECO:0000313" key="1">
    <source>
        <dbReference type="EMBL" id="DAF61142.1"/>
    </source>
</evidence>
<organism evidence="1">
    <name type="scientific">Myoviridae sp. ctK5o5</name>
    <dbReference type="NCBI Taxonomy" id="2827674"/>
    <lineage>
        <taxon>Viruses</taxon>
        <taxon>Duplodnaviria</taxon>
        <taxon>Heunggongvirae</taxon>
        <taxon>Uroviricota</taxon>
        <taxon>Caudoviricetes</taxon>
    </lineage>
</organism>
<accession>A0A8S5TD01</accession>
<dbReference type="EMBL" id="BK032803">
    <property type="protein sequence ID" value="DAF61142.1"/>
    <property type="molecule type" value="Genomic_DNA"/>
</dbReference>